<keyword evidence="1" id="KW-1133">Transmembrane helix</keyword>
<dbReference type="RefSeq" id="WP_010073080.1">
    <property type="nucleotide sequence ID" value="NC_014393.1"/>
</dbReference>
<dbReference type="EMBL" id="CP002160">
    <property type="protein sequence ID" value="ADL49811.1"/>
    <property type="molecule type" value="Genomic_DNA"/>
</dbReference>
<sequence>MVLFKSKNNRCKRIVAILLIFTMLNSIIYGWNFGMLEVHAVGLVNGGNNGVITFGTLSTLELKSSTSVAGGQINVIDNLGSGFDIYSENGSSTKLMIRNMTGAGSFTTYNATPPAAFVQVIGTAQNASNPTPIQYVDFRANTGIFDLDSLKVTSGDNNFSSYNFNVEPLDSSYMPTGQIKTVSNVATYVFSTLDLSGDSNFDGIYGFRITVSQGCQICVDDIAVTNPRMPVPPNISPTLNPFMPILPAITEDDTANNGQIINSFIGTSINDADTGAQKGIAIISMDNQNGAWEYSSDGVSWNPISSVNLTNALLLREEDKVRFVPDGKNGTILPAKLTYKAWDQTVGTTGTRFDASTSGGSSAFSINFDIVTVNVASINDAPVITPPGNNFTQISEVDTNNVGNTVADIIGTSITDVDTSATKGIAIIHATNGNGSWQYSTDNGSNWFDVGVVDDESNSLLLGNTDKVRFVPNGIKGTTASIFYRAWDKTSGNAGDKVSTISNGGTSAFSFDFSKSNITVSDVNYAPTLTSVATLNGLDKTNTITYADLVAAADEADSDGDTVSFRIEGVNTGNLLKNGLPVATGVTTIGPGESLSWTVANNTSGLINAFTVKVFDGTATSSTAVQVKVNVQDTTPPVIPGANCPNDGTYLVGNTLNFGVFSNEVLFVTEGATGKPYLEILLGKGTANARTVRAEYVSGSGTNTLNFAYTIVSGDSSGQYETELNPMIQLNNCTIMDTSGNNVVSSFSNYDLSRVIVDTFAPVWRTGYPKVDTITSNSIKVVMQSIDETGTAYYVCLPNNSGEPSVAQVKAGQDATGSPLVSSLSGSSPVNITSDTFFTVSSLAVAADYDIYVVVEDAFGNIVTTNKRIDAKTKTIPIADFSISSKTANTASLTWTSAIGTSGIVVEQALVGTVNWIPAVTGPLALNASTAKVIGLAANTAYKFRLIVTGGVNEGISNVVTVSTDELPLVISVAGPSNSTYKVGDILDFKVTYDKNVTILGGTPSLKLAIGSNAREATYKSGSGSSVLSFRYTIQAGDLDTNGITFASSNISLNGATIRSTANEDANLSLNGVVNLSGVLVDGVSPMVTSLSLPINTTYKTADAIYVTANFDESVFILPGPTGVPYIELTIGTKKVKAQYYSGSGSQTIKFAYTVASGEVDSDGIDIATIINPNTGSIKDNIGNEAVYAYTNVNSSGLFVDAVAPTLTNSVISSDKKTIILSFSKNLVSAVADFGSVVNLSTDGGLIYKPVSSLANINGLDINGKDIVITFDTPLTGSKNKVAIGANSIKDVLGNLQTNVIETGNLGLAKPIAVKVPTVGVYKAGSQLNFTVVFDENVIVDTSLGTPTLQLTVGSTSREAVYFSGNGSNEITFAYTVEAGDNDNDGIKIASTAIELNGGTIKNSSNDNADLILNNIQDSSVVKIDTKSPTITSLTLPLNKTYKVGEAIQIIVNFDELILQMAPTTITIKVGDKSIAVPCITPPPGPVNAMVFIYNVTAGDIDEDGISLGNIIYYIGTVKDMAGNDAILSYSSVDTSGILVDAVAPKFVGVELNPDKKIVTLSFDEDIVDVTGSLLEDSVYLSTNGGTTYSQFSSLANKGSISINGKDLIVDFITPLDGSKNKIKVVENSIKDVFQNIKTDVTETSNLGTTISIAMDEPFTEQNLNGRVLTINIDGETFKDASLDKANFIINNAPKGVTVKAVTYTDSTHGLITLSYDGSDMDSFITNVGVTVLGSELTKGKDIKTNGIVIKVMDDPEAISIKNLSPIKEREEDKQVITVNITGGQFNDGLNKDNWTVTNLPAGVTVGSVTKVNANTAEIVLVGNSTDDYDSDINNVTVSCGTSEYNDSTGGSSLIADTGVTFTAKTIGVVTTNSIASIGKTSATLSGDVISSGDGTIKEKGFIYRISTEATGAKKVVSNENTLGQFIASLTGLKANTTYYVKAYVENEEGISYGSEMSFTTMPYSTNAKLKNLESSSGTLTPKFDTDTKNYTAVVDYTVDSIIITPTLAEEKVVMPSTMSFASILKDTNIATATIKVNGVLVNSGQPSQSISLKEGDNTITTIVTAEDGVTTETYTLVVTKKPAPTVVKGKVVDSDGKVVDTIEVKVTTELDGTLTAGLKAKEILFINTASGNNSVLEDLLKLSIDTNSDSKGSILQDGTVKFSSLEKGKNYEYKVICSIGKFKMELGIIRIKVDNNGNVELTSTLIDPYGVITDAKSGKVIDGVNVVVFYADTQRNKDAGIVPNTEVSLPIISGFAPNDNKNPQISDSFGSYAFMVYPNTDYYIVATKDGYEKYTSPIISVEKEIVKWDFKMNPLENNTTFVTNPDTSMPATGSAIDKKVLVEVGIVLILVGIVSVFTSVRISRKKKSNNK</sequence>
<dbReference type="HOGENOM" id="CLU_234350_0_0_9"/>
<dbReference type="SUPFAM" id="SSF49265">
    <property type="entry name" value="Fibronectin type III"/>
    <property type="match status" value="1"/>
</dbReference>
<dbReference type="eggNOG" id="COG4733">
    <property type="taxonomic scope" value="Bacteria"/>
</dbReference>
<dbReference type="InterPro" id="IPR003961">
    <property type="entry name" value="FN3_dom"/>
</dbReference>
<dbReference type="PROSITE" id="PS50853">
    <property type="entry name" value="FN3"/>
    <property type="match status" value="2"/>
</dbReference>
<evidence type="ECO:0000256" key="1">
    <source>
        <dbReference type="SAM" id="Phobius"/>
    </source>
</evidence>
<dbReference type="SMART" id="SM00060">
    <property type="entry name" value="FN3"/>
    <property type="match status" value="2"/>
</dbReference>
<dbReference type="STRING" id="573061.Clocel_0020"/>
<dbReference type="SUPFAM" id="SSF49464">
    <property type="entry name" value="Carboxypeptidase regulatory domain-like"/>
    <property type="match status" value="1"/>
</dbReference>
<reference evidence="3 4" key="1">
    <citation type="submission" date="2010-08" db="EMBL/GenBank/DDBJ databases">
        <title>Complete sequence of Clostridium cellulovorans 743B.</title>
        <authorList>
            <consortium name="US DOE Joint Genome Institute"/>
            <person name="Lucas S."/>
            <person name="Copeland A."/>
            <person name="Lapidus A."/>
            <person name="Cheng J.-F."/>
            <person name="Bruce D."/>
            <person name="Goodwin L."/>
            <person name="Pitluck S."/>
            <person name="Chertkov O."/>
            <person name="Detter J.C."/>
            <person name="Han C."/>
            <person name="Tapia R."/>
            <person name="Land M."/>
            <person name="Hauser L."/>
            <person name="Chang Y.-J."/>
            <person name="Jeffries C."/>
            <person name="Kyrpides N."/>
            <person name="Ivanova N."/>
            <person name="Mikhailova N."/>
            <person name="Hemme C.L."/>
            <person name="Woyke T."/>
        </authorList>
    </citation>
    <scope>NUCLEOTIDE SEQUENCE [LARGE SCALE GENOMIC DNA]</scope>
    <source>
        <strain evidence="4">ATCC 35296 / DSM 3052 / OCM 3 / 743B</strain>
    </source>
</reference>
<keyword evidence="1" id="KW-0472">Membrane</keyword>
<organism evidence="3 4">
    <name type="scientific">Clostridium cellulovorans (strain ATCC 35296 / DSM 3052 / OCM 3 / 743B)</name>
    <dbReference type="NCBI Taxonomy" id="573061"/>
    <lineage>
        <taxon>Bacteria</taxon>
        <taxon>Bacillati</taxon>
        <taxon>Bacillota</taxon>
        <taxon>Clostridia</taxon>
        <taxon>Eubacteriales</taxon>
        <taxon>Clostridiaceae</taxon>
        <taxon>Clostridium</taxon>
    </lineage>
</organism>
<gene>
    <name evidence="3" type="ordered locus">Clocel_0020</name>
</gene>
<dbReference type="eggNOG" id="COG2374">
    <property type="taxonomic scope" value="Bacteria"/>
</dbReference>
<dbReference type="Proteomes" id="UP000002730">
    <property type="component" value="Chromosome"/>
</dbReference>
<dbReference type="eggNOG" id="COG2247">
    <property type="taxonomic scope" value="Bacteria"/>
</dbReference>
<feature type="domain" description="Fibronectin type-III" evidence="2">
    <location>
        <begin position="877"/>
        <end position="967"/>
    </location>
</feature>
<evidence type="ECO:0000313" key="3">
    <source>
        <dbReference type="EMBL" id="ADL49811.1"/>
    </source>
</evidence>
<dbReference type="InterPro" id="IPR008969">
    <property type="entry name" value="CarboxyPept-like_regulatory"/>
</dbReference>
<dbReference type="InterPro" id="IPR025883">
    <property type="entry name" value="Cadherin-like_domain"/>
</dbReference>
<dbReference type="InterPro" id="IPR013783">
    <property type="entry name" value="Ig-like_fold"/>
</dbReference>
<dbReference type="Gene3D" id="2.60.40.1120">
    <property type="entry name" value="Carboxypeptidase-like, regulatory domain"/>
    <property type="match status" value="1"/>
</dbReference>
<protein>
    <submittedName>
        <fullName evidence="3">Fibronectin type III domain protein</fullName>
    </submittedName>
</protein>
<name>D9SMM6_CLOC7</name>
<dbReference type="InterPro" id="IPR036116">
    <property type="entry name" value="FN3_sf"/>
</dbReference>
<dbReference type="KEGG" id="ccb:Clocel_0020"/>
<feature type="domain" description="Fibronectin type-III" evidence="2">
    <location>
        <begin position="1869"/>
        <end position="1965"/>
    </location>
</feature>
<keyword evidence="4" id="KW-1185">Reference proteome</keyword>
<proteinExistence type="predicted"/>
<evidence type="ECO:0000259" key="2">
    <source>
        <dbReference type="PROSITE" id="PS50853"/>
    </source>
</evidence>
<dbReference type="eggNOG" id="COG2356">
    <property type="taxonomic scope" value="Bacteria"/>
</dbReference>
<dbReference type="eggNOG" id="COG3210">
    <property type="taxonomic scope" value="Bacteria"/>
</dbReference>
<feature type="transmembrane region" description="Helical" evidence="1">
    <location>
        <begin position="2341"/>
        <end position="2363"/>
    </location>
</feature>
<dbReference type="Gene3D" id="2.60.40.10">
    <property type="entry name" value="Immunoglobulins"/>
    <property type="match status" value="1"/>
</dbReference>
<dbReference type="eggNOG" id="COG5492">
    <property type="taxonomic scope" value="Bacteria"/>
</dbReference>
<accession>D9SMM6</accession>
<dbReference type="CDD" id="cd00063">
    <property type="entry name" value="FN3"/>
    <property type="match status" value="1"/>
</dbReference>
<dbReference type="eggNOG" id="COG2931">
    <property type="taxonomic scope" value="Bacteria"/>
</dbReference>
<keyword evidence="1" id="KW-0812">Transmembrane</keyword>
<dbReference type="Pfam" id="PF12733">
    <property type="entry name" value="Cadherin-like"/>
    <property type="match status" value="1"/>
</dbReference>
<evidence type="ECO:0000313" key="4">
    <source>
        <dbReference type="Proteomes" id="UP000002730"/>
    </source>
</evidence>
<dbReference type="eggNOG" id="COG0747">
    <property type="taxonomic scope" value="Bacteria"/>
</dbReference>
<feature type="transmembrane region" description="Helical" evidence="1">
    <location>
        <begin position="12"/>
        <end position="31"/>
    </location>
</feature>
<dbReference type="OrthoDB" id="1874645at2"/>